<dbReference type="Proteomes" id="UP000663400">
    <property type="component" value="Chromosome"/>
</dbReference>
<evidence type="ECO:0000313" key="3">
    <source>
        <dbReference type="Proteomes" id="UP000663400"/>
    </source>
</evidence>
<dbReference type="EMBL" id="CP071517">
    <property type="protein sequence ID" value="QSX75921.1"/>
    <property type="molecule type" value="Genomic_DNA"/>
</dbReference>
<organism evidence="2 3">
    <name type="scientific">Lysobacter arenosi</name>
    <dbReference type="NCBI Taxonomy" id="2795387"/>
    <lineage>
        <taxon>Bacteria</taxon>
        <taxon>Pseudomonadati</taxon>
        <taxon>Pseudomonadota</taxon>
        <taxon>Gammaproteobacteria</taxon>
        <taxon>Lysobacterales</taxon>
        <taxon>Lysobacteraceae</taxon>
        <taxon>Lysobacter</taxon>
    </lineage>
</organism>
<proteinExistence type="predicted"/>
<reference evidence="2 3" key="1">
    <citation type="submission" date="2021-02" db="EMBL/GenBank/DDBJ databases">
        <title>Lysobacter arenosi sp. nov., isolated from soil of gangwondo yeongwol, south Korea.</title>
        <authorList>
            <person name="Kim K.R."/>
            <person name="Kim K.H."/>
            <person name="Jeon C.O."/>
        </authorList>
    </citation>
    <scope>NUCLEOTIDE SEQUENCE [LARGE SCALE GENOMIC DNA]</scope>
    <source>
        <strain evidence="2 3">R7</strain>
    </source>
</reference>
<keyword evidence="1" id="KW-0732">Signal</keyword>
<dbReference type="RefSeq" id="WP_200605281.1">
    <property type="nucleotide sequence ID" value="NZ_CP071517.1"/>
</dbReference>
<evidence type="ECO:0008006" key="4">
    <source>
        <dbReference type="Google" id="ProtNLM"/>
    </source>
</evidence>
<protein>
    <recommendedName>
        <fullName evidence="4">Outer membrane protein beta-barrel domain-containing protein</fullName>
    </recommendedName>
</protein>
<evidence type="ECO:0000256" key="1">
    <source>
        <dbReference type="SAM" id="SignalP"/>
    </source>
</evidence>
<accession>A0ABX7RFA7</accession>
<name>A0ABX7RFA7_9GAMM</name>
<feature type="chain" id="PRO_5046916809" description="Outer membrane protein beta-barrel domain-containing protein" evidence="1">
    <location>
        <begin position="26"/>
        <end position="247"/>
    </location>
</feature>
<keyword evidence="3" id="KW-1185">Reference proteome</keyword>
<sequence length="247" mass="27772">MRLTGITSTAAVAACFMAAPLPSYAQQNGEWKWMIAPYLWAASVRTDLTTPFPVSEGGTRFPDLIDDIDGAFQAHVEGQNDRFGMFADFTYIGLGDNKDFERLNTDSQLDAYLFEAAAVWSPGEDWLKGIELFGGLRYIDVDLSVNFDPHDPRFGSLELNPNDSYSDLMLGARYTWAFAERWRLTLRGDGSFGDTDGTWNASIVGQYQVSYGQWLFGYRYLSVEVEDQRRKIDLTMSGPMVGFGFVF</sequence>
<dbReference type="PROSITE" id="PS51257">
    <property type="entry name" value="PROKAR_LIPOPROTEIN"/>
    <property type="match status" value="1"/>
</dbReference>
<dbReference type="SUPFAM" id="SSF56935">
    <property type="entry name" value="Porins"/>
    <property type="match status" value="1"/>
</dbReference>
<gene>
    <name evidence="2" type="ORF">HIV01_005270</name>
</gene>
<feature type="signal peptide" evidence="1">
    <location>
        <begin position="1"/>
        <end position="25"/>
    </location>
</feature>
<evidence type="ECO:0000313" key="2">
    <source>
        <dbReference type="EMBL" id="QSX75921.1"/>
    </source>
</evidence>